<evidence type="ECO:0000256" key="18">
    <source>
        <dbReference type="ARBA" id="ARBA00022499"/>
    </source>
</evidence>
<dbReference type="Gene3D" id="6.10.250.2920">
    <property type="match status" value="1"/>
</dbReference>
<evidence type="ECO:0000256" key="70">
    <source>
        <dbReference type="ARBA" id="ARBA00023190"/>
    </source>
</evidence>
<evidence type="ECO:0000259" key="92">
    <source>
        <dbReference type="PROSITE" id="PS51693"/>
    </source>
</evidence>
<comment type="catalytic activity">
    <reaction evidence="85">
        <text>ATP + H2O = ADP + phosphate + H(+)</text>
        <dbReference type="Rhea" id="RHEA:13065"/>
        <dbReference type="ChEBI" id="CHEBI:15377"/>
        <dbReference type="ChEBI" id="CHEBI:15378"/>
        <dbReference type="ChEBI" id="CHEBI:30616"/>
        <dbReference type="ChEBI" id="CHEBI:43474"/>
        <dbReference type="ChEBI" id="CHEBI:456216"/>
        <dbReference type="EC" id="3.6.4.13"/>
    </reaction>
</comment>
<dbReference type="GO" id="GO:0017111">
    <property type="term" value="F:ribonucleoside triphosphate phosphatase activity"/>
    <property type="evidence" value="ECO:0007669"/>
    <property type="project" value="UniProtKB-EC"/>
</dbReference>
<comment type="cofactor">
    <cofactor evidence="3">
        <name>Zn(2+)</name>
        <dbReference type="ChEBI" id="CHEBI:29105"/>
    </cofactor>
</comment>
<evidence type="ECO:0000256" key="11">
    <source>
        <dbReference type="ARBA" id="ARBA00004482"/>
    </source>
</evidence>
<evidence type="ECO:0000256" key="34">
    <source>
        <dbReference type="ARBA" id="ARBA00022695"/>
    </source>
</evidence>
<feature type="transmembrane region" description="Helical" evidence="88">
    <location>
        <begin position="719"/>
        <end position="742"/>
    </location>
</feature>
<dbReference type="GO" id="GO:0005524">
    <property type="term" value="F:ATP binding"/>
    <property type="evidence" value="ECO:0007669"/>
    <property type="project" value="UniProtKB-KW"/>
</dbReference>
<keyword evidence="45" id="KW-0067">ATP-binding</keyword>
<keyword evidence="33 88" id="KW-0812">Transmembrane</keyword>
<keyword evidence="68" id="KW-0325">Glycoprotein</keyword>
<keyword evidence="67" id="KW-0804">Transcription</keyword>
<dbReference type="Pfam" id="PF02907">
    <property type="entry name" value="Peptidase_S29"/>
    <property type="match status" value="1"/>
</dbReference>
<dbReference type="Proteomes" id="UP000113909">
    <property type="component" value="Segment"/>
</dbReference>
<evidence type="ECO:0000256" key="28">
    <source>
        <dbReference type="ARBA" id="ARBA00022595"/>
    </source>
</evidence>
<dbReference type="InterPro" id="IPR049913">
    <property type="entry name" value="HCV_p7"/>
</dbReference>
<evidence type="ECO:0000256" key="26">
    <source>
        <dbReference type="ARBA" id="ARBA00022570"/>
    </source>
</evidence>
<dbReference type="InterPro" id="IPR043502">
    <property type="entry name" value="DNA/RNA_pol_sf"/>
</dbReference>
<dbReference type="MEROPS" id="S29.001"/>
<keyword evidence="77" id="KW-1160">Virus entry into host cell</keyword>
<keyword evidence="34" id="KW-0548">Nucleotidyltransferase</keyword>
<feature type="compositionally biased region" description="Acidic residues" evidence="87">
    <location>
        <begin position="2395"/>
        <end position="2405"/>
    </location>
</feature>
<evidence type="ECO:0000256" key="12">
    <source>
        <dbReference type="ARBA" id="ARBA00004563"/>
    </source>
</evidence>
<evidence type="ECO:0000256" key="85">
    <source>
        <dbReference type="ARBA" id="ARBA00047984"/>
    </source>
</evidence>
<keyword evidence="75" id="KW-0899">Viral immunoevasion</keyword>
<comment type="subunit">
    <text evidence="83">Homohexamer. Homoheptamer. Interacts with protease NS2.</text>
</comment>
<accession>B8XJX9</accession>
<keyword evidence="64" id="KW-0564">Palmitate</keyword>
<keyword evidence="71" id="KW-1035">Host cytoplasm</keyword>
<evidence type="ECO:0000256" key="37">
    <source>
        <dbReference type="ARBA" id="ARBA00022741"/>
    </source>
</evidence>
<dbReference type="InterPro" id="IPR038568">
    <property type="entry name" value="HCV_NS5A_1B_sf"/>
</dbReference>
<evidence type="ECO:0000256" key="22">
    <source>
        <dbReference type="ARBA" id="ARBA00022511"/>
    </source>
</evidence>
<keyword evidence="18" id="KW-1017">Isopeptide bond</keyword>
<evidence type="ECO:0000256" key="45">
    <source>
        <dbReference type="ARBA" id="ARBA00022840"/>
    </source>
</evidence>
<evidence type="ECO:0000256" key="74">
    <source>
        <dbReference type="ARBA" id="ARBA00023274"/>
    </source>
</evidence>
<evidence type="ECO:0000256" key="29">
    <source>
        <dbReference type="ARBA" id="ARBA00022632"/>
    </source>
</evidence>
<dbReference type="Pfam" id="PF12941">
    <property type="entry name" value="HCV_NS5a_C"/>
    <property type="match status" value="1"/>
</dbReference>
<keyword evidence="22" id="KW-1032">Host cell membrane</keyword>
<feature type="region of interest" description="Disordered" evidence="87">
    <location>
        <begin position="2297"/>
        <end position="2330"/>
    </location>
</feature>
<evidence type="ECO:0000256" key="48">
    <source>
        <dbReference type="ARBA" id="ARBA00022844"/>
    </source>
</evidence>
<evidence type="ECO:0000256" key="73">
    <source>
        <dbReference type="ARBA" id="ARBA00023268"/>
    </source>
</evidence>
<evidence type="ECO:0000256" key="86">
    <source>
        <dbReference type="ARBA" id="ARBA00060471"/>
    </source>
</evidence>
<dbReference type="InterPro" id="IPR054175">
    <property type="entry name" value="NS3_helicase_C"/>
</dbReference>
<keyword evidence="23" id="KW-0597">Phosphoprotein</keyword>
<evidence type="ECO:0000256" key="69">
    <source>
        <dbReference type="ARBA" id="ARBA00023184"/>
    </source>
</evidence>
<keyword evidence="17" id="KW-0696">RNA-directed RNA polymerase</keyword>
<evidence type="ECO:0000256" key="64">
    <source>
        <dbReference type="ARBA" id="ARBA00023139"/>
    </source>
</evidence>
<keyword evidence="21" id="KW-1170">Fusion of virus membrane with host endosomal membrane</keyword>
<keyword evidence="72" id="KW-0922">Interferon antiviral system evasion</keyword>
<feature type="compositionally biased region" description="Low complexity" evidence="87">
    <location>
        <begin position="2352"/>
        <end position="2376"/>
    </location>
</feature>
<dbReference type="Gene3D" id="2.20.25.220">
    <property type="entry name" value="Hepatitis C virus NS5A, 1B domain"/>
    <property type="match status" value="1"/>
</dbReference>
<evidence type="ECO:0000256" key="66">
    <source>
        <dbReference type="ARBA" id="ARBA00023157"/>
    </source>
</evidence>
<feature type="region of interest" description="Disordered" evidence="87">
    <location>
        <begin position="1"/>
        <end position="79"/>
    </location>
</feature>
<dbReference type="CDD" id="cd20903">
    <property type="entry name" value="HCV_p7"/>
    <property type="match status" value="1"/>
</dbReference>
<keyword evidence="15" id="KW-0813">Transport</keyword>
<dbReference type="Gene3D" id="3.30.70.270">
    <property type="match status" value="2"/>
</dbReference>
<evidence type="ECO:0000256" key="40">
    <source>
        <dbReference type="ARBA" id="ARBA00022806"/>
    </source>
</evidence>
<evidence type="ECO:0000256" key="62">
    <source>
        <dbReference type="ARBA" id="ARBA00023086"/>
    </source>
</evidence>
<evidence type="ECO:0000256" key="42">
    <source>
        <dbReference type="ARBA" id="ARBA00022825"/>
    </source>
</evidence>
<evidence type="ECO:0000256" key="81">
    <source>
        <dbReference type="ARBA" id="ARBA00046133"/>
    </source>
</evidence>
<feature type="transmembrane region" description="Helical" evidence="88">
    <location>
        <begin position="3011"/>
        <end position="3029"/>
    </location>
</feature>
<feature type="domain" description="Helicase C-terminal" evidence="91">
    <location>
        <begin position="1362"/>
        <end position="1539"/>
    </location>
</feature>
<evidence type="ECO:0000256" key="8">
    <source>
        <dbReference type="ARBA" id="ARBA00004338"/>
    </source>
</evidence>
<feature type="compositionally biased region" description="Low complexity" evidence="87">
    <location>
        <begin position="2193"/>
        <end position="2210"/>
    </location>
</feature>
<dbReference type="InterPro" id="IPR042205">
    <property type="entry name" value="HCV_NS2_C"/>
</dbReference>
<dbReference type="SUPFAM" id="SSF56672">
    <property type="entry name" value="DNA/RNA polymerases"/>
    <property type="match status" value="1"/>
</dbReference>
<dbReference type="InterPro" id="IPR042209">
    <property type="entry name" value="HCV_NS2_N"/>
</dbReference>
<dbReference type="FunFam" id="3.30.160.890:FF:000001">
    <property type="entry name" value="Genome polyprotein"/>
    <property type="match status" value="1"/>
</dbReference>
<evidence type="ECO:0000256" key="32">
    <source>
        <dbReference type="ARBA" id="ARBA00022679"/>
    </source>
</evidence>
<dbReference type="Gene3D" id="3.40.50.300">
    <property type="entry name" value="P-loop containing nucleotide triphosphate hydrolases"/>
    <property type="match status" value="2"/>
</dbReference>
<evidence type="ECO:0000259" key="90">
    <source>
        <dbReference type="PROSITE" id="PS51192"/>
    </source>
</evidence>
<keyword evidence="26" id="KW-1165">Clathrin-mediated endocytosis of virus by host</keyword>
<dbReference type="Pfam" id="PF01560">
    <property type="entry name" value="HCV_NS1"/>
    <property type="match status" value="1"/>
</dbReference>
<dbReference type="GO" id="GO:0004252">
    <property type="term" value="F:serine-type endopeptidase activity"/>
    <property type="evidence" value="ECO:0007669"/>
    <property type="project" value="InterPro"/>
</dbReference>
<dbReference type="Gene3D" id="1.20.1280.150">
    <property type="entry name" value="Hepatitis C virus non-structural protein NS2, N-terminal domain"/>
    <property type="match status" value="1"/>
</dbReference>
<dbReference type="Gene3D" id="3.30.160.890">
    <property type="entry name" value="Hepatitis C virus envelope glycoprotein E1, chain C"/>
    <property type="match status" value="1"/>
</dbReference>
<feature type="compositionally biased region" description="Gly residues" evidence="87">
    <location>
        <begin position="2414"/>
        <end position="2423"/>
    </location>
</feature>
<evidence type="ECO:0000256" key="80">
    <source>
        <dbReference type="ARBA" id="ARBA00046032"/>
    </source>
</evidence>
<dbReference type="GO" id="GO:0034220">
    <property type="term" value="P:monoatomic ion transmembrane transport"/>
    <property type="evidence" value="ECO:0007669"/>
    <property type="project" value="UniProtKB-KW"/>
</dbReference>
<keyword evidence="55" id="KW-1097">Inhibition of host MAVS by virus</keyword>
<keyword evidence="57" id="KW-0007">Acetylation</keyword>
<feature type="transmembrane region" description="Helical" evidence="88">
    <location>
        <begin position="1661"/>
        <end position="1684"/>
    </location>
</feature>
<dbReference type="GO" id="GO:0039545">
    <property type="term" value="P:symbiont-mediated suppression of host cytoplasmic pattern recognition receptor signaling pathway via inhibition of MAVS activity"/>
    <property type="evidence" value="ECO:0007669"/>
    <property type="project" value="UniProtKB-KW"/>
</dbReference>
<evidence type="ECO:0000259" key="89">
    <source>
        <dbReference type="PROSITE" id="PS50507"/>
    </source>
</evidence>
<dbReference type="Gene3D" id="6.10.250.1750">
    <property type="match status" value="1"/>
</dbReference>
<evidence type="ECO:0000256" key="77">
    <source>
        <dbReference type="ARBA" id="ARBA00023296"/>
    </source>
</evidence>
<dbReference type="InterPro" id="IPR044896">
    <property type="entry name" value="HCV_core_chain_A"/>
</dbReference>
<feature type="transmembrane region" description="Helical" evidence="88">
    <location>
        <begin position="1852"/>
        <end position="1871"/>
    </location>
</feature>
<evidence type="ECO:0000256" key="33">
    <source>
        <dbReference type="ARBA" id="ARBA00022692"/>
    </source>
</evidence>
<evidence type="ECO:0000256" key="31">
    <source>
        <dbReference type="ARBA" id="ARBA00022670"/>
    </source>
</evidence>
<dbReference type="Pfam" id="PF01542">
    <property type="entry name" value="HCV_core"/>
    <property type="match status" value="1"/>
</dbReference>
<keyword evidence="27" id="KW-0945">Host-virus interaction</keyword>
<keyword evidence="63 88" id="KW-0472">Membrane</keyword>
<dbReference type="GO" id="GO:0044167">
    <property type="term" value="C:host cell endoplasmic reticulum membrane"/>
    <property type="evidence" value="ECO:0007669"/>
    <property type="project" value="UniProtKB-SubCell"/>
</dbReference>
<feature type="transmembrane region" description="Helical" evidence="88">
    <location>
        <begin position="754"/>
        <end position="778"/>
    </location>
</feature>
<dbReference type="InterPro" id="IPR007094">
    <property type="entry name" value="RNA-dir_pol_PSvirus"/>
</dbReference>
<evidence type="ECO:0000256" key="61">
    <source>
        <dbReference type="ARBA" id="ARBA00023065"/>
    </source>
</evidence>
<dbReference type="GO" id="GO:0004197">
    <property type="term" value="F:cysteine-type endopeptidase activity"/>
    <property type="evidence" value="ECO:0007669"/>
    <property type="project" value="InterPro"/>
</dbReference>
<evidence type="ECO:0000256" key="4">
    <source>
        <dbReference type="ARBA" id="ARBA00004147"/>
    </source>
</evidence>
<evidence type="ECO:0000256" key="19">
    <source>
        <dbReference type="ARBA" id="ARBA00022504"/>
    </source>
</evidence>
<dbReference type="GO" id="GO:0020002">
    <property type="term" value="C:host cell plasma membrane"/>
    <property type="evidence" value="ECO:0007669"/>
    <property type="project" value="UniProtKB-SubCell"/>
</dbReference>
<keyword evidence="76" id="KW-0449">Lipoprotein</keyword>
<dbReference type="InterPro" id="IPR002531">
    <property type="entry name" value="HCV_NS1"/>
</dbReference>
<dbReference type="InterPro" id="IPR000745">
    <property type="entry name" value="HCV_NS4a"/>
</dbReference>
<evidence type="ECO:0000256" key="5">
    <source>
        <dbReference type="ARBA" id="ARBA00004153"/>
    </source>
</evidence>
<keyword evidence="73" id="KW-0511">Multifunctional enzyme</keyword>
<keyword evidence="58" id="KW-0805">Transcription regulation</keyword>
<dbReference type="InterPro" id="IPR014001">
    <property type="entry name" value="Helicase_ATP-bd"/>
</dbReference>
<dbReference type="GO" id="GO:0039527">
    <property type="term" value="P:symbiont-mediated suppression of host TRAF-mediated signal transduction"/>
    <property type="evidence" value="ECO:0007669"/>
    <property type="project" value="UniProtKB-KW"/>
</dbReference>
<feature type="region of interest" description="Disordered" evidence="87">
    <location>
        <begin position="1478"/>
        <end position="1498"/>
    </location>
</feature>
<evidence type="ECO:0000313" key="94">
    <source>
        <dbReference type="EMBL" id="ACJ71328.1"/>
    </source>
</evidence>
<dbReference type="InterPro" id="IPR002868">
    <property type="entry name" value="HCV_NS5a"/>
</dbReference>
<dbReference type="Pfam" id="PF01543">
    <property type="entry name" value="HCV_capsid"/>
    <property type="match status" value="1"/>
</dbReference>
<keyword evidence="38" id="KW-0378">Hydrolase</keyword>
<evidence type="ECO:0000256" key="72">
    <source>
        <dbReference type="ARBA" id="ARBA00023258"/>
    </source>
</evidence>
<dbReference type="GO" id="GO:0015267">
    <property type="term" value="F:channel activity"/>
    <property type="evidence" value="ECO:0007669"/>
    <property type="project" value="UniProtKB-KW"/>
</dbReference>
<feature type="transmembrane region" description="Helical" evidence="88">
    <location>
        <begin position="784"/>
        <end position="804"/>
    </location>
</feature>
<evidence type="ECO:0000256" key="79">
    <source>
        <dbReference type="ARBA" id="ARBA00023309"/>
    </source>
</evidence>
<keyword evidence="19" id="KW-1121">Modulation of host cell cycle by virus</keyword>
<evidence type="ECO:0000256" key="16">
    <source>
        <dbReference type="ARBA" id="ARBA00022482"/>
    </source>
</evidence>
<feature type="transmembrane region" description="Helical" evidence="88">
    <location>
        <begin position="1825"/>
        <end position="1846"/>
    </location>
</feature>
<dbReference type="GO" id="GO:0019087">
    <property type="term" value="P:symbiont-mediated transformation of host cell"/>
    <property type="evidence" value="ECO:0007669"/>
    <property type="project" value="InterPro"/>
</dbReference>
<evidence type="ECO:0000256" key="49">
    <source>
        <dbReference type="ARBA" id="ARBA00022870"/>
    </source>
</evidence>
<dbReference type="InterPro" id="IPR009003">
    <property type="entry name" value="Peptidase_S1_PA"/>
</dbReference>
<dbReference type="GO" id="GO:0039654">
    <property type="term" value="P:fusion of virus membrane with host endosome membrane"/>
    <property type="evidence" value="ECO:0007669"/>
    <property type="project" value="UniProtKB-KW"/>
</dbReference>
<dbReference type="InterPro" id="IPR001650">
    <property type="entry name" value="Helicase_C-like"/>
</dbReference>
<evidence type="ECO:0000256" key="65">
    <source>
        <dbReference type="ARBA" id="ARBA00023147"/>
    </source>
</evidence>
<evidence type="ECO:0000256" key="13">
    <source>
        <dbReference type="ARBA" id="ARBA00008286"/>
    </source>
</evidence>
<dbReference type="GO" id="GO:0003724">
    <property type="term" value="F:RNA helicase activity"/>
    <property type="evidence" value="ECO:0007669"/>
    <property type="project" value="UniProtKB-EC"/>
</dbReference>
<dbReference type="SUPFAM" id="SSF52540">
    <property type="entry name" value="P-loop containing nucleoside triphosphate hydrolases"/>
    <property type="match status" value="2"/>
</dbReference>
<dbReference type="InterPro" id="IPR027417">
    <property type="entry name" value="P-loop_NTPase"/>
</dbReference>
<dbReference type="GO" id="GO:0019062">
    <property type="term" value="P:virion attachment to host cell"/>
    <property type="evidence" value="ECO:0007669"/>
    <property type="project" value="UniProtKB-KW"/>
</dbReference>
<evidence type="ECO:0000256" key="60">
    <source>
        <dbReference type="ARBA" id="ARBA00023050"/>
    </source>
</evidence>
<dbReference type="InterPro" id="IPR043504">
    <property type="entry name" value="Peptidase_S1_PA_chymotrypsin"/>
</dbReference>
<evidence type="ECO:0000259" key="91">
    <source>
        <dbReference type="PROSITE" id="PS51194"/>
    </source>
</evidence>
<keyword evidence="41" id="KW-0788">Thiol protease</keyword>
<dbReference type="Gene3D" id="1.10.820.10">
    <property type="entry name" value="RNA Helicase Chain A , domain 3"/>
    <property type="match status" value="1"/>
</dbReference>
<dbReference type="Pfam" id="PF00998">
    <property type="entry name" value="RdRP_3"/>
    <property type="match status" value="1"/>
</dbReference>
<evidence type="ECO:0000256" key="17">
    <source>
        <dbReference type="ARBA" id="ARBA00022484"/>
    </source>
</evidence>
<evidence type="ECO:0000256" key="50">
    <source>
        <dbReference type="ARBA" id="ARBA00022879"/>
    </source>
</evidence>
<evidence type="ECO:0000256" key="1">
    <source>
        <dbReference type="ARBA" id="ARBA00001117"/>
    </source>
</evidence>
<dbReference type="GO" id="GO:0019013">
    <property type="term" value="C:viral nucleocapsid"/>
    <property type="evidence" value="ECO:0007669"/>
    <property type="project" value="UniProtKB-KW"/>
</dbReference>
<evidence type="ECO:0000256" key="27">
    <source>
        <dbReference type="ARBA" id="ARBA00022581"/>
    </source>
</evidence>
<dbReference type="SUPFAM" id="SSF50494">
    <property type="entry name" value="Trypsin-like serine proteases"/>
    <property type="match status" value="1"/>
</dbReference>
<evidence type="ECO:0000256" key="63">
    <source>
        <dbReference type="ARBA" id="ARBA00023136"/>
    </source>
</evidence>
<dbReference type="GO" id="GO:0044191">
    <property type="term" value="C:host cell mitochondrial membrane"/>
    <property type="evidence" value="ECO:0007669"/>
    <property type="project" value="UniProtKB-SubCell"/>
</dbReference>
<evidence type="ECO:0000256" key="59">
    <source>
        <dbReference type="ARBA" id="ARBA00023039"/>
    </source>
</evidence>
<dbReference type="Pfam" id="PF01006">
    <property type="entry name" value="HCV_NS4a"/>
    <property type="match status" value="1"/>
</dbReference>
<evidence type="ECO:0000256" key="51">
    <source>
        <dbReference type="ARBA" id="ARBA00022884"/>
    </source>
</evidence>
<evidence type="ECO:0000256" key="35">
    <source>
        <dbReference type="ARBA" id="ARBA00022703"/>
    </source>
</evidence>
<keyword evidence="52" id="KW-1164">Virus endocytosis by host</keyword>
<keyword evidence="56 88" id="KW-1133">Transmembrane helix</keyword>
<dbReference type="InterPro" id="IPR002519">
    <property type="entry name" value="HCV_Env"/>
</dbReference>
<sequence length="3030" mass="327933">MSTNPKPQRKTKRNTNRRPQDVKFPGGGQIVGGVYLLPRRGPRLGVRATRKTSERSQPRGRRQPIPKARQPTGRSWGQPGYPWPLYANEGLGWAGWLLSPRGSRPNWGPNDPRRKSRNLGKVIDTLTCGFADLMGYIPLVGGPVGGVARALAHGVRVLEDGVNYATGNLPGCSFSIFILALLSCLTVPTSAVPYRNASGVYHVTNDCPNSSIVYEAEDLILHAPGCVPCVRQGNVSRCWVQITPTLSAPSLGAVTAPLRRAVDYLAGGAALCSALYVGDACGAVFLVGQMFTYSPRRHNVVQDCNCSIYSGHITGHRMAWDMMMNWSPTTALVMAQLLRIPQVVIDIIAGAHWGVLFAAAYYASAANWAKVVLVLFLFAGVDASTRTVGGSAAQGARGLASLFTPGPQQNLQLINTNGSWHINRTALNCNDSLQTGFVAGLLYYHKFNSTGCPQRMASCRPLAAFDQGWGTISYAAVSGPSDDKPYCWHYPPRPCGIVPARGVCGPVYCFTPSPVVVGTTDRKGNPTYSWGENETDIFLLNNTRPPTGNWFGCTWMNSTGFVKTCGAPPCNLGPTGNNSLKCPTDCFRKHPDATYTKCGSGPWLTPRCLVHYPYRLWHYPCTLNYTIFKVRMYIGGLEHRLEVACNWTRGERCDLEDRDRAELSPLLHTTTQWAILPCSFTPTPALSTGLIHLHQNIVDTQYLYGLSSSIVSWAVKWEYIVLAFLLLADARICTCLWIMLLVCQAEAALENVIVLNAAAAAGTHGFFWGLLVICFAWHFKGRLVPGATYLCLGIWPLLLLLFLLPQRALALDSSDGGTVGCLVLTILTIFTLTPGYKKMVVLVIWWLQYFIARVEAFIHVWVPPLQVRGGRDAIIMLTCLFHPALGFEVTKILLGILGPLYLLQYSLIKLPYFIRARALLRACLLAKHLACGRYVQAALLHLGRLTGTYIYDHLAPMKDWAASGLRDLAVATEPIIFSPMETKVITWGADTAACGDILAGLPVSARRGHEIFLGPADDIREAGWRLLAPITAYAQQTRGLLGAIVVSMTGRDRTEQAGEVQILSTVSQSFLGTTISGVLWTVYHGAGNKTLAGLRGPVTQMYSSAEGDLVGWPSPPGTKSLEPCKCGAVDLYLVTRNADVIPARRRGDKRGALLSPRPISTLKGSSGGPVLCPRGHVVGLFRAAVCSRGVAKSIDFIPVETLDVVTRSPTFSDNSTPPAVPQTYQVGYLHAPTGSGKSTKVPVAYAAQGYKVLVLNPSVAATLGFGAYLSKAHGINPNIRTGVRTVMTGEAITYSTYGKFLADGGCASGAYDIIICDECHAVDATSILGIGTVLDQAETAGVRLTVLATATPPGSVTTPHPDIEEVGLGREGEIPFYGRAIPLSCIKGGRHLIFCHSKKKCDELAAALRGMGLNAVAYYRGLDVSIIPAQGDVVVVATDALMTGYTGDFDSVIDCNVAVTQAVDFSLDPTFTITTQTVPQDAVSRSQRRGRTGRGRQGTYRYVSTGERASGMFDSVVLCECYDAGAAWYDLTPAETTVRLRAYFNTPGLPVCQDHLEFWEAVFTGLTHIDAHFLSQTKQAGENFAYLVAYQATVCARAKAPPPSWDAMWKCLARLKPTLAGPTPLLYRLGPITNEVTLTHPGTKYIATCMQADLEVMTSTWVLAGGVLAAVAAYCLATGCVSIIGRLHVNQRVVVAPDKEVLYEAFDEMEECASRAALIEEGQRIAEMLKSKIQGLLQQASKQAQDIQPAMQASWPKVEQFWARHMWNFISGIQYLAGLSTLPGNPAVASMMAFSAALTSPLSTSTTILLNIMGGWLASQIAPPAGATGFVVSGLVGAAVGSIGLGKVLVDILAGYGAGISGALVAFKIMSGEKPSMEDVINLLPGILSPGALVVGVICAAILRRHVGPGEGAVQWMNRLIAFASRGNHVAPTHYVTESDASQRVTQLLGSLTITSLLRRLHNWITEDCPIPCSGSWLRDVWDWVCTILTDFKNWLTSKLFPKLPGLPFISCQKGYKGVWAGTGIMTTRCPCGANISGNVRLGSMRITGPKTCMNTWQGTFPINCYTEGQCAPKPPTNYKTAIWRVAASEYAEVTQHGSYSYVTGLTTDNLKIPCQLPSPEFFSWVDGVQIHRFAPTPKPFFRDEVSFCVGLNSYAVGSQLPCEPEPDADVLRSMLTDPPHITAETAARRLARGSPPSEASSSVSQLSAPSLRATCTTHSNTYDVDMVDANLLMEGGVAQTEPESRVPVLDFLEPMAEEESDLEPSIPSECMLPRSGFPRALPAWARPDYNPPLVESWRRPDYQPPTVAGCALPPPKKAPTPPPRRRRTVGLSESTISEALQQLAIKTFGQPPSSGDAGSSTGAGAAESGGPTSPGEPAPSETGSASSMPPLEGEPGDPDLESDQVELQPPPQGGGVAPGSGSGSWSTCSEEDDTTVCCSMSYSWTGALITPCSPEEEKLPINPLSNSLLRYHNKVYCTTSKSASQRAKKVTFDRTQVLDAHYDSVLKDIKLAASKVSARLLTLEEACQLTPPHSARSKYGFGAKEVRSLSGRAVNHIKSVWKDLLEDPQTPIPTTIMAKNEVFCVDPAKGGKKPARLIVYPDLGVRVCEKMALYDITQKLPQAVMGASYGFQYSPAQRVEYLLKAWAEKKDPMGFSYDTRCFDSTVTERDIRTEESIYQACSLPEEARTAIHSLTERLYVGGPMFNSKGQTCGYRRCRASGVLTTSMGNTITCYVKALAACKAAGIVAPTMLVCGDDLVVISESQGTEEDERNLRAFTEAMTRYSAPPGDPPRPEYDLELITSCSSNVSVALGPRGRRRYYLTRDPTTPLARAAWETVRHSPINSWLGNIIQYAPTIWVRMVLMTHFFSILMVQDTLDQNLNFEMYGSVYSVNPLDLPAIIERLHGLDAFSMHTYSHHELTRVASALRKLGAPPLRVWKSRARAVRASLISRGGKAAVCGRYLFNWAVKTKLKLTPLPEARLLDLSSWFTVGAGGGDIFHSVSRARPRSLLFGLLLLFVGVGLFLLPAR</sequence>
<evidence type="ECO:0000256" key="71">
    <source>
        <dbReference type="ARBA" id="ARBA00023200"/>
    </source>
</evidence>
<keyword evidence="78" id="KW-0407">Ion channel</keyword>
<evidence type="ECO:0000256" key="24">
    <source>
        <dbReference type="ARBA" id="ARBA00022561"/>
    </source>
</evidence>
<evidence type="ECO:0000256" key="78">
    <source>
        <dbReference type="ARBA" id="ARBA00023303"/>
    </source>
</evidence>
<keyword evidence="62" id="KW-0543">Viral nucleoprotein</keyword>
<keyword evidence="16" id="KW-1113">Inhibition of host RLR pathway by virus</keyword>
<comment type="catalytic activity">
    <reaction evidence="1">
        <text>Hydrolysis of four peptide bonds in the viral precursor polyprotein, commonly with Asp or Glu in the P6 position, Cys or Thr in P1 and Ser or Ala in P1'.</text>
        <dbReference type="EC" id="3.4.21.98"/>
    </reaction>
</comment>
<keyword evidence="39" id="KW-1161">Viral attachment to host cell</keyword>
<feature type="transmembrane region" description="Helical" evidence="88">
    <location>
        <begin position="1883"/>
        <end position="1903"/>
    </location>
</feature>
<feature type="domain" description="Peptidase C18" evidence="92">
    <location>
        <begin position="904"/>
        <end position="1027"/>
    </location>
</feature>
<dbReference type="Gene3D" id="6.10.250.1610">
    <property type="match status" value="1"/>
</dbReference>
<evidence type="ECO:0000256" key="2">
    <source>
        <dbReference type="ARBA" id="ARBA00001946"/>
    </source>
</evidence>
<feature type="transmembrane region" description="Helical" evidence="88">
    <location>
        <begin position="816"/>
        <end position="836"/>
    </location>
</feature>
<dbReference type="Pfam" id="PF01539">
    <property type="entry name" value="HCV_env"/>
    <property type="match status" value="1"/>
</dbReference>
<dbReference type="GO" id="GO:0039694">
    <property type="term" value="P:viral RNA genome replication"/>
    <property type="evidence" value="ECO:0007669"/>
    <property type="project" value="InterPro"/>
</dbReference>
<evidence type="ECO:0000256" key="84">
    <source>
        <dbReference type="ARBA" id="ARBA00047631"/>
    </source>
</evidence>
<evidence type="ECO:0000256" key="10">
    <source>
        <dbReference type="ARBA" id="ARBA00004458"/>
    </source>
</evidence>
<reference evidence="94 95" key="1">
    <citation type="journal article" date="2008" name="J. Infect. Dis.">
        <title>Highly efficient JFH1-based cell-culture system for hepatitis C virus genotype 5a: failure of homologous neutralizing-antibody treatment to control infection.</title>
        <authorList>
            <person name="Jensen T.B."/>
            <person name="Gottwein J.M."/>
            <person name="Scheel T.K."/>
            <person name="Hoegh A.M."/>
            <person name="Eugen-Olsen J."/>
            <person name="Bukh J."/>
        </authorList>
    </citation>
    <scope>NUCLEOTIDE SEQUENCE [LARGE SCALE GENOMIC DNA]</scope>
</reference>
<keyword evidence="36" id="KW-0479">Metal-binding</keyword>
<dbReference type="GO" id="GO:0039520">
    <property type="term" value="P:symbiont-mediated activation of host autophagy"/>
    <property type="evidence" value="ECO:0007669"/>
    <property type="project" value="UniProtKB-KW"/>
</dbReference>
<feature type="region of interest" description="Disordered" evidence="87">
    <location>
        <begin position="2189"/>
        <end position="2210"/>
    </location>
</feature>
<keyword evidence="32" id="KW-0808">Transferase</keyword>
<dbReference type="CDD" id="cd23202">
    <property type="entry name" value="Hepacivirus_RdRp"/>
    <property type="match status" value="1"/>
</dbReference>
<dbReference type="Gene3D" id="4.10.710.10">
    <property type="entry name" value="Hepatitis C Virus Capsid Protein, Chain A"/>
    <property type="match status" value="1"/>
</dbReference>
<keyword evidence="51" id="KW-0694">RNA-binding</keyword>
<dbReference type="PROSITE" id="PS50507">
    <property type="entry name" value="RDRP_SSRNA_POS"/>
    <property type="match status" value="1"/>
</dbReference>
<feature type="region of interest" description="Disordered" evidence="87">
    <location>
        <begin position="2349"/>
        <end position="2429"/>
    </location>
</feature>
<keyword evidence="60" id="KW-1072">Activation of host autophagy by virus</keyword>
<dbReference type="GO" id="GO:0008270">
    <property type="term" value="F:zinc ion binding"/>
    <property type="evidence" value="ECO:0007669"/>
    <property type="project" value="InterPro"/>
</dbReference>
<comment type="function">
    <text evidence="80">RNA-dependent RNA polymerase that performs primer-template recognition and RNA synthesis during viral replication. Initiates RNA transcription/replication at a flavin adenine dinucleotide (FAD), resulting in a 5'- FAD cap on viral RNAs. In this way, recognition of viral 5' RNA by host pattern recognition receptors can be bypassed, thereby evading activation of antiviral pathways.</text>
</comment>
<keyword evidence="25" id="KW-1048">Host nucleus</keyword>
<dbReference type="FunFam" id="3.40.50.300:FF:000557">
    <property type="entry name" value="Genome polyprotein"/>
    <property type="match status" value="1"/>
</dbReference>
<feature type="domain" description="RdRp catalytic" evidence="89">
    <location>
        <begin position="2653"/>
        <end position="2771"/>
    </location>
</feature>
<keyword evidence="49" id="KW-1043">Host membrane</keyword>
<feature type="transmembrane region" description="Helical" evidence="88">
    <location>
        <begin position="842"/>
        <end position="862"/>
    </location>
</feature>
<evidence type="ECO:0000256" key="14">
    <source>
        <dbReference type="ARBA" id="ARBA00020107"/>
    </source>
</evidence>
<dbReference type="Pfam" id="PF07652">
    <property type="entry name" value="Flavi_DEAD"/>
    <property type="match status" value="1"/>
</dbReference>
<evidence type="ECO:0000256" key="41">
    <source>
        <dbReference type="ARBA" id="ARBA00022807"/>
    </source>
</evidence>
<keyword evidence="74" id="KW-0687">Ribonucleoprotein</keyword>
<dbReference type="PROSITE" id="PS51192">
    <property type="entry name" value="HELICASE_ATP_BIND_1"/>
    <property type="match status" value="1"/>
</dbReference>
<keyword evidence="47" id="KW-0832">Ubl conjugation</keyword>
<dbReference type="Gene3D" id="2.40.10.10">
    <property type="entry name" value="Trypsin-like serine proteases"/>
    <property type="match status" value="1"/>
</dbReference>
<protein>
    <recommendedName>
        <fullName evidence="14">Genome polyprotein</fullName>
    </recommendedName>
</protein>
<evidence type="ECO:0000256" key="7">
    <source>
        <dbReference type="ARBA" id="ARBA00004291"/>
    </source>
</evidence>
<dbReference type="GO" id="GO:0075512">
    <property type="term" value="P:clathrin-dependent endocytosis of virus by host cell"/>
    <property type="evidence" value="ECO:0007669"/>
    <property type="project" value="UniProtKB-KW"/>
</dbReference>
<dbReference type="GO" id="GO:0039563">
    <property type="term" value="P:symbiont-mediated suppression of host JAK-STAT cascade via inhibition of STAT1 activity"/>
    <property type="evidence" value="ECO:0007669"/>
    <property type="project" value="UniProtKB-KW"/>
</dbReference>
<dbReference type="Gene3D" id="2.20.25.210">
    <property type="entry name" value="Hepatitis C NS5A, domain 1B"/>
    <property type="match status" value="1"/>
</dbReference>
<keyword evidence="44" id="KW-0862">Zinc</keyword>
<evidence type="ECO:0000256" key="21">
    <source>
        <dbReference type="ARBA" id="ARBA00022510"/>
    </source>
</evidence>
<dbReference type="GO" id="GO:0005198">
    <property type="term" value="F:structural molecule activity"/>
    <property type="evidence" value="ECO:0007669"/>
    <property type="project" value="InterPro"/>
</dbReference>
<feature type="compositionally biased region" description="Low complexity" evidence="87">
    <location>
        <begin position="32"/>
        <end position="47"/>
    </location>
</feature>
<keyword evidence="29" id="KW-1090">Inhibition of host innate immune response by virus</keyword>
<dbReference type="GO" id="GO:0039645">
    <property type="term" value="P:symbiont-mediated perturbation of host cell cycle G1/S transition checkpoint"/>
    <property type="evidence" value="ECO:0007669"/>
    <property type="project" value="UniProtKB-KW"/>
</dbReference>
<keyword evidence="70" id="KW-1041">Host lipid droplet</keyword>
<dbReference type="InterPro" id="IPR013193">
    <property type="entry name" value="HCV_NS5a_1B_dom"/>
</dbReference>
<comment type="function">
    <text evidence="81">Cysteine protease required for the proteolytic auto-cleavage between the non-structural proteins NS2 and NS3. The N-terminus of NS3 is required for the function of NS2 protease (active region NS2-3). Promotes the initiation of viral particle assembly by mediating the interaction between structural and non-structural proteins.</text>
</comment>
<dbReference type="InterPro" id="IPR043128">
    <property type="entry name" value="Rev_trsase/Diguanyl_cyclase"/>
</dbReference>
<evidence type="ECO:0000256" key="53">
    <source>
        <dbReference type="ARBA" id="ARBA00022953"/>
    </source>
</evidence>
<comment type="subcellular location">
    <subcellularLocation>
        <location evidence="6">Host cell membrane</location>
    </subcellularLocation>
    <subcellularLocation>
        <location evidence="9">Host cytoplasm</location>
        <location evidence="9">Host perinuclear region</location>
    </subcellularLocation>
    <subcellularLocation>
        <location evidence="5">Host endoplasmic reticulum membrane</location>
        <topology evidence="5">Multi-pass membrane protein</topology>
    </subcellularLocation>
    <subcellularLocation>
        <location evidence="7">Host endoplasmic reticulum membrane</location>
        <topology evidence="7">Peripheral membrane protein</topology>
    </subcellularLocation>
    <subcellularLocation>
        <location evidence="11">Host endoplasmic reticulum membrane</location>
        <topology evidence="11">Single-pass type I membrane protein</topology>
    </subcellularLocation>
    <subcellularLocation>
        <location evidence="86">Host endoplasmic reticulum membrane</location>
        <topology evidence="86">Single-pass type IV membrane protein</topology>
    </subcellularLocation>
    <subcellularLocation>
        <location evidence="8">Host lipid droplet</location>
    </subcellularLocation>
    <subcellularLocation>
        <location evidence="10">Host mitochondrion membrane</location>
        <topology evidence="10">Single-pass type I membrane protein</topology>
    </subcellularLocation>
    <subcellularLocation>
        <location evidence="4">Host nucleus</location>
    </subcellularLocation>
    <subcellularLocation>
        <location evidence="12">Virion membrane</location>
        <topology evidence="12">Single-pass type I membrane protein</topology>
    </subcellularLocation>
</comment>
<keyword evidence="53" id="KW-0693">Viral RNA replication</keyword>
<evidence type="ECO:0000256" key="52">
    <source>
        <dbReference type="ARBA" id="ARBA00022890"/>
    </source>
</evidence>
<dbReference type="Pfam" id="PF01538">
    <property type="entry name" value="HCV_NS2"/>
    <property type="match status" value="1"/>
</dbReference>
<comment type="similarity">
    <text evidence="13">Belongs to the hepacivirus polyprotein family.</text>
</comment>
<evidence type="ECO:0000256" key="3">
    <source>
        <dbReference type="ARBA" id="ARBA00001947"/>
    </source>
</evidence>
<dbReference type="InterPro" id="IPR013192">
    <property type="entry name" value="HCV_NS5A_1a"/>
</dbReference>
<dbReference type="InterPro" id="IPR002521">
    <property type="entry name" value="HCV_Core_C"/>
</dbReference>
<dbReference type="PROSITE" id="PS51194">
    <property type="entry name" value="HELICASE_CTER"/>
    <property type="match status" value="1"/>
</dbReference>
<dbReference type="GO" id="GO:0003723">
    <property type="term" value="F:RNA binding"/>
    <property type="evidence" value="ECO:0007669"/>
    <property type="project" value="UniProtKB-KW"/>
</dbReference>
<comment type="catalytic activity">
    <reaction evidence="84">
        <text>a ribonucleoside 5'-triphosphate + H2O = a ribonucleoside 5'-diphosphate + phosphate + H(+)</text>
        <dbReference type="Rhea" id="RHEA:23680"/>
        <dbReference type="ChEBI" id="CHEBI:15377"/>
        <dbReference type="ChEBI" id="CHEBI:15378"/>
        <dbReference type="ChEBI" id="CHEBI:43474"/>
        <dbReference type="ChEBI" id="CHEBI:57930"/>
        <dbReference type="ChEBI" id="CHEBI:61557"/>
        <dbReference type="EC" id="3.6.1.15"/>
    </reaction>
</comment>
<dbReference type="Gene3D" id="2.40.10.120">
    <property type="match status" value="1"/>
</dbReference>
<evidence type="ECO:0000256" key="15">
    <source>
        <dbReference type="ARBA" id="ARBA00022448"/>
    </source>
</evidence>
<keyword evidence="30" id="KW-1110">Inhibition of host TRAFs by virus</keyword>
<dbReference type="InterPro" id="IPR002166">
    <property type="entry name" value="RNA_pol_HCV"/>
</dbReference>
<evidence type="ECO:0000256" key="54">
    <source>
        <dbReference type="ARBA" id="ARBA00022961"/>
    </source>
</evidence>
<dbReference type="GO" id="GO:0006508">
    <property type="term" value="P:proteolysis"/>
    <property type="evidence" value="ECO:0007669"/>
    <property type="project" value="UniProtKB-KW"/>
</dbReference>
<keyword evidence="28" id="KW-1162">Viral penetration into host cytoplasm</keyword>
<keyword evidence="69" id="KW-1038">Host endoplasmic reticulum</keyword>
<evidence type="ECO:0000313" key="95">
    <source>
        <dbReference type="Proteomes" id="UP000113909"/>
    </source>
</evidence>
<keyword evidence="66" id="KW-1015">Disulfide bond</keyword>
<comment type="cofactor">
    <cofactor evidence="2">
        <name>Mg(2+)</name>
        <dbReference type="ChEBI" id="CHEBI:18420"/>
    </cofactor>
</comment>
<dbReference type="FunFam" id="3.40.50.300:FF:000717">
    <property type="entry name" value="Genome polyprotein"/>
    <property type="match status" value="1"/>
</dbReference>
<dbReference type="GO" id="GO:0039502">
    <property type="term" value="P:symbiont-mediated suppression of host type I interferon-mediated signaling pathway"/>
    <property type="evidence" value="ECO:0007669"/>
    <property type="project" value="UniProtKB-KW"/>
</dbReference>
<dbReference type="Pfam" id="PF22027">
    <property type="entry name" value="NS3_helicase_C"/>
    <property type="match status" value="1"/>
</dbReference>
<keyword evidence="24" id="KW-0167">Capsid protein</keyword>
<evidence type="ECO:0000256" key="82">
    <source>
        <dbReference type="ARBA" id="ARBA00046219"/>
    </source>
</evidence>
<evidence type="ECO:0000256" key="6">
    <source>
        <dbReference type="ARBA" id="ARBA00004165"/>
    </source>
</evidence>
<comment type="function">
    <text evidence="82">Induces a specific membrane alteration that serves as a scaffold for the virus replication complex. This membrane alteration gives rise to the so-called ER-derived membranous web that contains the replication complex. NS4B self-interaction contributes to its function in membranous web formation. Promotes host TRIF protein degradation in a CASP8-dependent manner thereby inhibiting host TLR3-mediated interferon signaling. Disrupts the interaction between STING and TBK1 contributing to the inhibition of interferon signaling.</text>
</comment>
<keyword evidence="46" id="KW-0460">Magnesium</keyword>
<evidence type="ECO:0000256" key="58">
    <source>
        <dbReference type="ARBA" id="ARBA00023015"/>
    </source>
</evidence>
<feature type="domain" description="Helicase ATP-binding" evidence="90">
    <location>
        <begin position="1218"/>
        <end position="1370"/>
    </location>
</feature>
<evidence type="ECO:0000256" key="30">
    <source>
        <dbReference type="ARBA" id="ARBA00022647"/>
    </source>
</evidence>
<evidence type="ECO:0000256" key="36">
    <source>
        <dbReference type="ARBA" id="ARBA00022723"/>
    </source>
</evidence>
<dbReference type="InterPro" id="IPR002522">
    <property type="entry name" value="HCV_core_N"/>
</dbReference>
<keyword evidence="37" id="KW-0547">Nucleotide-binding</keyword>
<dbReference type="FunFam" id="4.10.710.10:FF:000001">
    <property type="entry name" value="Genome polyprotein"/>
    <property type="match status" value="1"/>
</dbReference>
<dbReference type="Pfam" id="PF01506">
    <property type="entry name" value="HCV_NS5a"/>
    <property type="match status" value="1"/>
</dbReference>
<keyword evidence="59" id="KW-1182">Viral ion channel</keyword>
<evidence type="ECO:0000259" key="93">
    <source>
        <dbReference type="PROSITE" id="PS51822"/>
    </source>
</evidence>
<evidence type="ECO:0000256" key="83">
    <source>
        <dbReference type="ARBA" id="ARBA00046771"/>
    </source>
</evidence>
<evidence type="ECO:0000256" key="20">
    <source>
        <dbReference type="ARBA" id="ARBA00022506"/>
    </source>
</evidence>
<dbReference type="GO" id="GO:0042025">
    <property type="term" value="C:host cell nucleus"/>
    <property type="evidence" value="ECO:0007669"/>
    <property type="project" value="UniProtKB-SubCell"/>
</dbReference>
<evidence type="ECO:0000256" key="39">
    <source>
        <dbReference type="ARBA" id="ARBA00022804"/>
    </source>
</evidence>
<keyword evidence="35" id="KW-0053">Apoptosis</keyword>
<feature type="compositionally biased region" description="Basic residues" evidence="87">
    <location>
        <begin position="7"/>
        <end position="16"/>
    </location>
</feature>
<dbReference type="InterPro" id="IPR004109">
    <property type="entry name" value="HepC_NS3_protease"/>
</dbReference>
<evidence type="ECO:0000256" key="75">
    <source>
        <dbReference type="ARBA" id="ARBA00023280"/>
    </source>
</evidence>
<keyword evidence="50" id="KW-0261">Viral envelope protein</keyword>
<dbReference type="SMART" id="SM00487">
    <property type="entry name" value="DEXDc"/>
    <property type="match status" value="1"/>
</dbReference>
<dbReference type="InterPro" id="IPR011492">
    <property type="entry name" value="Flavi_DEAD"/>
</dbReference>
<keyword evidence="54" id="KW-1105">Inhibition of host STAT1 by virus</keyword>
<evidence type="ECO:0000256" key="55">
    <source>
        <dbReference type="ARBA" id="ARBA00022986"/>
    </source>
</evidence>
<name>B8XJX9_9HEPC</name>
<dbReference type="Pfam" id="PF01001">
    <property type="entry name" value="HCV_NS4b"/>
    <property type="match status" value="1"/>
</dbReference>
<dbReference type="Gene3D" id="2.30.30.710">
    <property type="entry name" value="Hepatitis C virus non-structural protein NS2, C-terminal domain"/>
    <property type="match status" value="1"/>
</dbReference>
<keyword evidence="20" id="KW-1168">Fusion of virus membrane with host membrane</keyword>
<dbReference type="GO" id="GO:0019031">
    <property type="term" value="C:viral envelope"/>
    <property type="evidence" value="ECO:0007669"/>
    <property type="project" value="UniProtKB-KW"/>
</dbReference>
<keyword evidence="31" id="KW-0645">Protease</keyword>
<dbReference type="InterPro" id="IPR002518">
    <property type="entry name" value="HCV_NS2"/>
</dbReference>
<evidence type="ECO:0000256" key="25">
    <source>
        <dbReference type="ARBA" id="ARBA00022562"/>
    </source>
</evidence>
<evidence type="ECO:0000256" key="57">
    <source>
        <dbReference type="ARBA" id="ARBA00022990"/>
    </source>
</evidence>
<feature type="compositionally biased region" description="Pro residues" evidence="87">
    <location>
        <begin position="2313"/>
        <end position="2323"/>
    </location>
</feature>
<evidence type="ECO:0000256" key="67">
    <source>
        <dbReference type="ARBA" id="ARBA00023163"/>
    </source>
</evidence>
<evidence type="ECO:0000256" key="23">
    <source>
        <dbReference type="ARBA" id="ARBA00022553"/>
    </source>
</evidence>
<evidence type="ECO:0000256" key="87">
    <source>
        <dbReference type="SAM" id="MobiDB-lite"/>
    </source>
</evidence>
<dbReference type="PROSITE" id="PS51693">
    <property type="entry name" value="HCV_NS2_PRO"/>
    <property type="match status" value="1"/>
</dbReference>
<evidence type="ECO:0000256" key="43">
    <source>
        <dbReference type="ARBA" id="ARBA00022830"/>
    </source>
</evidence>
<evidence type="ECO:0000256" key="38">
    <source>
        <dbReference type="ARBA" id="ARBA00022801"/>
    </source>
</evidence>
<dbReference type="GO" id="GO:0044186">
    <property type="term" value="C:host cell lipid droplet"/>
    <property type="evidence" value="ECO:0007669"/>
    <property type="project" value="UniProtKB-SubCell"/>
</dbReference>
<evidence type="ECO:0000256" key="46">
    <source>
        <dbReference type="ARBA" id="ARBA00022842"/>
    </source>
</evidence>
<dbReference type="FunFam" id="3.30.70.270:FF:000015">
    <property type="entry name" value="Genome polyprotein"/>
    <property type="match status" value="1"/>
</dbReference>
<dbReference type="Pfam" id="PF08300">
    <property type="entry name" value="HCV_NS5a_1a"/>
    <property type="match status" value="1"/>
</dbReference>
<dbReference type="PROSITE" id="PS51822">
    <property type="entry name" value="HV_PV_NS3_PRO"/>
    <property type="match status" value="1"/>
</dbReference>
<keyword evidence="48" id="KW-0946">Virion</keyword>
<evidence type="ECO:0000256" key="88">
    <source>
        <dbReference type="SAM" id="Phobius"/>
    </source>
</evidence>
<dbReference type="InterPro" id="IPR001490">
    <property type="entry name" value="HCV_NS4b"/>
</dbReference>
<dbReference type="InterPro" id="IPR038170">
    <property type="entry name" value="NS5A_1a_sf"/>
</dbReference>
<dbReference type="InterPro" id="IPR024350">
    <property type="entry name" value="HCV_NS5a_C"/>
</dbReference>
<dbReference type="GO" id="GO:1990904">
    <property type="term" value="C:ribonucleoprotein complex"/>
    <property type="evidence" value="ECO:0007669"/>
    <property type="project" value="UniProtKB-KW"/>
</dbReference>
<evidence type="ECO:0000256" key="47">
    <source>
        <dbReference type="ARBA" id="ARBA00022843"/>
    </source>
</evidence>
<feature type="domain" description="Peptidase S29" evidence="93">
    <location>
        <begin position="1028"/>
        <end position="1209"/>
    </location>
</feature>
<organism evidence="94 95">
    <name type="scientific">Recombinant Hepatitis C Virus SA13/JFH1</name>
    <dbReference type="NCBI Taxonomy" id="578303"/>
    <lineage>
        <taxon>Viruses</taxon>
        <taxon>Riboviria</taxon>
        <taxon>Orthornavirae</taxon>
        <taxon>Kitrinoviricota</taxon>
        <taxon>Flasuviricetes</taxon>
        <taxon>Amarillovirales</taxon>
        <taxon>Flaviviridae</taxon>
        <taxon>Hepacivirus</taxon>
        <taxon>Hepacivirus hominis</taxon>
    </lineage>
</organism>
<evidence type="ECO:0000256" key="76">
    <source>
        <dbReference type="ARBA" id="ARBA00023288"/>
    </source>
</evidence>
<dbReference type="GO" id="GO:0044220">
    <property type="term" value="C:host cell perinuclear region of cytoplasm"/>
    <property type="evidence" value="ECO:0007669"/>
    <property type="project" value="UniProtKB-SubCell"/>
</dbReference>
<dbReference type="Pfam" id="PF08301">
    <property type="entry name" value="HCV_NS5a_1b"/>
    <property type="match status" value="1"/>
</dbReference>
<keyword evidence="61" id="KW-0406">Ion transport</keyword>
<keyword evidence="40" id="KW-0347">Helicase</keyword>
<keyword evidence="42" id="KW-0720">Serine protease</keyword>
<evidence type="ECO:0000256" key="68">
    <source>
        <dbReference type="ARBA" id="ARBA00023180"/>
    </source>
</evidence>
<dbReference type="EMBL" id="FJ393024">
    <property type="protein sequence ID" value="ACJ71328.1"/>
    <property type="molecule type" value="Other_RNA"/>
</dbReference>
<keyword evidence="43" id="KW-1114">Inhibition of host interferon signaling pathway by virus</keyword>
<keyword evidence="79" id="KW-1078">G1/S host cell cycle checkpoint dysregulation by virus</keyword>
<evidence type="ECO:0000256" key="56">
    <source>
        <dbReference type="ARBA" id="ARBA00022989"/>
    </source>
</evidence>
<proteinExistence type="inferred from homology"/>
<dbReference type="GO" id="GO:0055036">
    <property type="term" value="C:virion membrane"/>
    <property type="evidence" value="ECO:0007669"/>
    <property type="project" value="UniProtKB-SubCell"/>
</dbReference>
<evidence type="ECO:0000256" key="9">
    <source>
        <dbReference type="ARBA" id="ARBA00004407"/>
    </source>
</evidence>
<keyword evidence="65" id="KW-1045">Host mitochondrion</keyword>
<evidence type="ECO:0000256" key="44">
    <source>
        <dbReference type="ARBA" id="ARBA00022833"/>
    </source>
</evidence>
<dbReference type="GO" id="GO:0003968">
    <property type="term" value="F:RNA-directed RNA polymerase activity"/>
    <property type="evidence" value="ECO:0007669"/>
    <property type="project" value="UniProtKB-KW"/>
</dbReference>